<dbReference type="RefSeq" id="WP_135849449.1">
    <property type="nucleotide sequence ID" value="NZ_RHPJ01000002.1"/>
</dbReference>
<sequence length="181" mass="19232">MPARTPFARIPTTRAVAAGAVSVLAIAGMFVSVGWRSADTWASTHPVDAAPVRDDGAATVRGVTLTYRGIEPVERLTGSYGDPAIAPEGWTIWVASFDVTGADEDTMFGVETSVVASDGAIYTRSDVIGYDGEPEAGWLGGLFLDESGPRIDAVLLPEGVEPERVRVVPTDVQRDYWSFDA</sequence>
<dbReference type="OrthoDB" id="5143673at2"/>
<protein>
    <recommendedName>
        <fullName evidence="3">DUF4352 domain-containing protein</fullName>
    </recommendedName>
</protein>
<proteinExistence type="predicted"/>
<dbReference type="EMBL" id="RHPJ01000002">
    <property type="protein sequence ID" value="TGO05445.1"/>
    <property type="molecule type" value="Genomic_DNA"/>
</dbReference>
<keyword evidence="2" id="KW-1185">Reference proteome</keyword>
<name>A0A4Z1E0G1_9MICO</name>
<evidence type="ECO:0008006" key="3">
    <source>
        <dbReference type="Google" id="ProtNLM"/>
    </source>
</evidence>
<reference evidence="1 2" key="1">
    <citation type="submission" date="2018-11" db="EMBL/GenBank/DDBJ databases">
        <title>Complete genome sequencing of the Actinobacteria Serinibacter sp. K3-2.</title>
        <authorList>
            <person name="Rakitin A.L."/>
            <person name="Beletsky A.V."/>
            <person name="Mardanov A.V."/>
            <person name="Ravin N.V."/>
            <person name="Gromova A.S."/>
            <person name="Filippova S.N."/>
            <person name="Gal'Chenko V.F."/>
        </authorList>
    </citation>
    <scope>NUCLEOTIDE SEQUENCE [LARGE SCALE GENOMIC DNA]</scope>
    <source>
        <strain evidence="1 2">K3-2</strain>
    </source>
</reference>
<dbReference type="AlphaFoldDB" id="A0A4Z1E0G1"/>
<comment type="caution">
    <text evidence="1">The sequence shown here is derived from an EMBL/GenBank/DDBJ whole genome shotgun (WGS) entry which is preliminary data.</text>
</comment>
<organism evidence="1 2">
    <name type="scientific">Serinibacter arcticus</name>
    <dbReference type="NCBI Taxonomy" id="1655435"/>
    <lineage>
        <taxon>Bacteria</taxon>
        <taxon>Bacillati</taxon>
        <taxon>Actinomycetota</taxon>
        <taxon>Actinomycetes</taxon>
        <taxon>Micrococcales</taxon>
        <taxon>Beutenbergiaceae</taxon>
        <taxon>Serinibacter</taxon>
    </lineage>
</organism>
<dbReference type="Proteomes" id="UP000297318">
    <property type="component" value="Unassembled WGS sequence"/>
</dbReference>
<evidence type="ECO:0000313" key="1">
    <source>
        <dbReference type="EMBL" id="TGO05445.1"/>
    </source>
</evidence>
<gene>
    <name evidence="1" type="ORF">SERN_1449</name>
</gene>
<accession>A0A4Z1E0G1</accession>
<evidence type="ECO:0000313" key="2">
    <source>
        <dbReference type="Proteomes" id="UP000297318"/>
    </source>
</evidence>